<organism evidence="1">
    <name type="scientific">marine sediment metagenome</name>
    <dbReference type="NCBI Taxonomy" id="412755"/>
    <lineage>
        <taxon>unclassified sequences</taxon>
        <taxon>metagenomes</taxon>
        <taxon>ecological metagenomes</taxon>
    </lineage>
</organism>
<name>A0A0F9NTY1_9ZZZZ</name>
<dbReference type="EMBL" id="LAZR01003017">
    <property type="protein sequence ID" value="KKN22930.1"/>
    <property type="molecule type" value="Genomic_DNA"/>
</dbReference>
<sequence>MRDFIWGYTQSGNRRHVVMEEAQEKHLFIGAAHCGAVIRKVVAEDQMQFWPSCATCQRLVAFLGRNVDTPADIC</sequence>
<reference evidence="1" key="1">
    <citation type="journal article" date="2015" name="Nature">
        <title>Complex archaea that bridge the gap between prokaryotes and eukaryotes.</title>
        <authorList>
            <person name="Spang A."/>
            <person name="Saw J.H."/>
            <person name="Jorgensen S.L."/>
            <person name="Zaremba-Niedzwiedzka K."/>
            <person name="Martijn J."/>
            <person name="Lind A.E."/>
            <person name="van Eijk R."/>
            <person name="Schleper C."/>
            <person name="Guy L."/>
            <person name="Ettema T.J."/>
        </authorList>
    </citation>
    <scope>NUCLEOTIDE SEQUENCE</scope>
</reference>
<evidence type="ECO:0000313" key="1">
    <source>
        <dbReference type="EMBL" id="KKN22930.1"/>
    </source>
</evidence>
<gene>
    <name evidence="1" type="ORF">LCGC14_0910050</name>
</gene>
<protein>
    <submittedName>
        <fullName evidence="1">Uncharacterized protein</fullName>
    </submittedName>
</protein>
<comment type="caution">
    <text evidence="1">The sequence shown here is derived from an EMBL/GenBank/DDBJ whole genome shotgun (WGS) entry which is preliminary data.</text>
</comment>
<proteinExistence type="predicted"/>
<dbReference type="AlphaFoldDB" id="A0A0F9NTY1"/>
<accession>A0A0F9NTY1</accession>